<evidence type="ECO:0008006" key="3">
    <source>
        <dbReference type="Google" id="ProtNLM"/>
    </source>
</evidence>
<dbReference type="RefSeq" id="WP_211741446.1">
    <property type="nucleotide sequence ID" value="NZ_JAGXBY010000002.1"/>
</dbReference>
<dbReference type="Proteomes" id="UP000681870">
    <property type="component" value="Unassembled WGS sequence"/>
</dbReference>
<reference evidence="1 2" key="1">
    <citation type="submission" date="2021-05" db="EMBL/GenBank/DDBJ databases">
        <title>Ornithinibacillus massiliensis sp. nov.</title>
        <authorList>
            <person name="Iwaza R."/>
            <person name="Lagier J.-C."/>
            <person name="Raoult D."/>
        </authorList>
    </citation>
    <scope>NUCLEOTIDE SEQUENCE [LARGE SCALE GENOMIC DNA]</scope>
    <source>
        <strain evidence="1 2">Marseille-P3601</strain>
    </source>
</reference>
<name>A0ABS5MDF5_9BACI</name>
<protein>
    <recommendedName>
        <fullName evidence="3">Phage protein</fullName>
    </recommendedName>
</protein>
<dbReference type="EMBL" id="JAGXBY010000002">
    <property type="protein sequence ID" value="MBS3679937.1"/>
    <property type="molecule type" value="Genomic_DNA"/>
</dbReference>
<sequence length="113" mass="13049">MKKITLMKIFAQECAILVDQGKSVNVQTVKEHIEKGDLINWLIDNYMGKSSLYMGVNSFSSEDISYVHEEYNALLMGYYDDEFSKWGIQNNGFNLLVSWGIEILRDVNENEKV</sequence>
<comment type="caution">
    <text evidence="1">The sequence shown here is derived from an EMBL/GenBank/DDBJ whole genome shotgun (WGS) entry which is preliminary data.</text>
</comment>
<proteinExistence type="predicted"/>
<accession>A0ABS5MDF5</accession>
<keyword evidence="2" id="KW-1185">Reference proteome</keyword>
<evidence type="ECO:0000313" key="1">
    <source>
        <dbReference type="EMBL" id="MBS3679937.1"/>
    </source>
</evidence>
<gene>
    <name evidence="1" type="ORF">KGF86_06910</name>
</gene>
<evidence type="ECO:0000313" key="2">
    <source>
        <dbReference type="Proteomes" id="UP000681870"/>
    </source>
</evidence>
<organism evidence="1 2">
    <name type="scientific">Ornithinibacillus massiliensis</name>
    <dbReference type="NCBI Taxonomy" id="1944633"/>
    <lineage>
        <taxon>Bacteria</taxon>
        <taxon>Bacillati</taxon>
        <taxon>Bacillota</taxon>
        <taxon>Bacilli</taxon>
        <taxon>Bacillales</taxon>
        <taxon>Bacillaceae</taxon>
        <taxon>Ornithinibacillus</taxon>
    </lineage>
</organism>